<dbReference type="GO" id="GO:0071949">
    <property type="term" value="F:FAD binding"/>
    <property type="evidence" value="ECO:0007669"/>
    <property type="project" value="InterPro"/>
</dbReference>
<evidence type="ECO:0000313" key="10">
    <source>
        <dbReference type="Proteomes" id="UP000247409"/>
    </source>
</evidence>
<dbReference type="GO" id="GO:0016020">
    <property type="term" value="C:membrane"/>
    <property type="evidence" value="ECO:0007669"/>
    <property type="project" value="UniProtKB-SubCell"/>
</dbReference>
<sequence>MASKEETCDAPAELVNKKATGNWWWNPESPARPLCHHPRAPFHLLDFLMQFRWIIIIPIVLPLSFLWARAHLLRAWIKSLIRGPATLRKHLDRVERVRSAVAKHRSGYHGLVCTARPTFWSVTNRDSAYKRGSRYEVDLSDLADIVNVDLNRMVVKIEPYVTMGYLTATLLKLGVCIPVVPEYDDLTVGGLVCGYGIEGSSHKYGLFYDEVVSMEIVLAGGRVVTATRDNEHKDLFHAIPWSYGALGMLVGVEMRLIKVKPYMKVTYYPVAGTIEEMCKAWNHFLVPEDKLWAEYVEGLIYSSNRGVIMTADYVDEQEARTGKINRMGYWFKPWFHKHVKESVLDKSTDGSPVVEYVPTRDYYHRHTRSLYWEADLLVPMGNHVLFRWLLGWLMPPRVSFLKLTTFGKMWEYYTARFVAQDILVPLHKTAACMELMHDDYDIYPLWLCPHRVFKTRMGTMLDCEKDYDSGEMAQGDTNEAQMFTDLGIWYTPGHILRKEKFDAAAASHKLEQWLIENHGYQTLYAITELNESDFWKMFDKTLYQQCREKYNAEGSFMDVYYKVGKKNSSASALAARS</sequence>
<keyword evidence="3 7" id="KW-0812">Transmembrane</keyword>
<gene>
    <name evidence="9" type="ORF">BWQ96_05715</name>
</gene>
<evidence type="ECO:0000313" key="9">
    <source>
        <dbReference type="EMBL" id="PXF44537.1"/>
    </source>
</evidence>
<dbReference type="Pfam" id="PF01565">
    <property type="entry name" value="FAD_binding_4"/>
    <property type="match status" value="1"/>
</dbReference>
<dbReference type="InterPro" id="IPR040165">
    <property type="entry name" value="Diminuto-like"/>
</dbReference>
<protein>
    <recommendedName>
        <fullName evidence="2">Delta(24)-sterol reductase</fullName>
        <ecNumber evidence="2">1.3.1.72</ecNumber>
    </recommendedName>
</protein>
<keyword evidence="6 7" id="KW-0472">Membrane</keyword>
<dbReference type="Proteomes" id="UP000247409">
    <property type="component" value="Unassembled WGS sequence"/>
</dbReference>
<evidence type="ECO:0000256" key="2">
    <source>
        <dbReference type="ARBA" id="ARBA00012405"/>
    </source>
</evidence>
<dbReference type="EMBL" id="NBIV01000088">
    <property type="protein sequence ID" value="PXF44537.1"/>
    <property type="molecule type" value="Genomic_DNA"/>
</dbReference>
<evidence type="ECO:0000256" key="4">
    <source>
        <dbReference type="ARBA" id="ARBA00022989"/>
    </source>
</evidence>
<comment type="caution">
    <text evidence="9">The sequence shown here is derived from an EMBL/GenBank/DDBJ whole genome shotgun (WGS) entry which is preliminary data.</text>
</comment>
<evidence type="ECO:0000256" key="1">
    <source>
        <dbReference type="ARBA" id="ARBA00004167"/>
    </source>
</evidence>
<dbReference type="Gene3D" id="3.30.465.10">
    <property type="match status" value="1"/>
</dbReference>
<evidence type="ECO:0000259" key="8">
    <source>
        <dbReference type="PROSITE" id="PS51387"/>
    </source>
</evidence>
<comment type="subcellular location">
    <subcellularLocation>
        <location evidence="1">Membrane</location>
        <topology evidence="1">Single-pass membrane protein</topology>
    </subcellularLocation>
</comment>
<feature type="domain" description="FAD-binding PCMH-type" evidence="8">
    <location>
        <begin position="80"/>
        <end position="259"/>
    </location>
</feature>
<accession>A0A2V3IS20</accession>
<dbReference type="GO" id="GO:0005737">
    <property type="term" value="C:cytoplasm"/>
    <property type="evidence" value="ECO:0007669"/>
    <property type="project" value="TreeGrafter"/>
</dbReference>
<keyword evidence="10" id="KW-1185">Reference proteome</keyword>
<dbReference type="PANTHER" id="PTHR10801">
    <property type="entry name" value="24-DEHYDROCHOLESTEROL REDUCTASE"/>
    <property type="match status" value="1"/>
</dbReference>
<dbReference type="GO" id="GO:0008202">
    <property type="term" value="P:steroid metabolic process"/>
    <property type="evidence" value="ECO:0007669"/>
    <property type="project" value="TreeGrafter"/>
</dbReference>
<evidence type="ECO:0000256" key="6">
    <source>
        <dbReference type="ARBA" id="ARBA00023136"/>
    </source>
</evidence>
<keyword evidence="4 7" id="KW-1133">Transmembrane helix</keyword>
<proteinExistence type="predicted"/>
<dbReference type="EC" id="1.3.1.72" evidence="2"/>
<dbReference type="OrthoDB" id="415825at2759"/>
<dbReference type="InterPro" id="IPR006094">
    <property type="entry name" value="Oxid_FAD_bind_N"/>
</dbReference>
<dbReference type="PROSITE" id="PS51387">
    <property type="entry name" value="FAD_PCMH"/>
    <property type="match status" value="1"/>
</dbReference>
<evidence type="ECO:0000256" key="3">
    <source>
        <dbReference type="ARBA" id="ARBA00022692"/>
    </source>
</evidence>
<dbReference type="AlphaFoldDB" id="A0A2V3IS20"/>
<dbReference type="InterPro" id="IPR036318">
    <property type="entry name" value="FAD-bd_PCMH-like_sf"/>
</dbReference>
<dbReference type="InterPro" id="IPR016169">
    <property type="entry name" value="FAD-bd_PCMH_sub2"/>
</dbReference>
<reference evidence="9 10" key="1">
    <citation type="journal article" date="2018" name="Mol. Biol. Evol.">
        <title>Analysis of the draft genome of the red seaweed Gracilariopsis chorda provides insights into genome size evolution in Rhodophyta.</title>
        <authorList>
            <person name="Lee J."/>
            <person name="Yang E.C."/>
            <person name="Graf L."/>
            <person name="Yang J.H."/>
            <person name="Qiu H."/>
            <person name="Zel Zion U."/>
            <person name="Chan C.X."/>
            <person name="Stephens T.G."/>
            <person name="Weber A.P.M."/>
            <person name="Boo G.H."/>
            <person name="Boo S.M."/>
            <person name="Kim K.M."/>
            <person name="Shin Y."/>
            <person name="Jung M."/>
            <person name="Lee S.J."/>
            <person name="Yim H.S."/>
            <person name="Lee J.H."/>
            <person name="Bhattacharya D."/>
            <person name="Yoon H.S."/>
        </authorList>
    </citation>
    <scope>NUCLEOTIDE SEQUENCE [LARGE SCALE GENOMIC DNA]</scope>
    <source>
        <strain evidence="9 10">SKKU-2015</strain>
        <tissue evidence="9">Whole body</tissue>
    </source>
</reference>
<organism evidence="9 10">
    <name type="scientific">Gracilariopsis chorda</name>
    <dbReference type="NCBI Taxonomy" id="448386"/>
    <lineage>
        <taxon>Eukaryota</taxon>
        <taxon>Rhodophyta</taxon>
        <taxon>Florideophyceae</taxon>
        <taxon>Rhodymeniophycidae</taxon>
        <taxon>Gracilariales</taxon>
        <taxon>Gracilariaceae</taxon>
        <taxon>Gracilariopsis</taxon>
    </lineage>
</organism>
<evidence type="ECO:0000256" key="5">
    <source>
        <dbReference type="ARBA" id="ARBA00023002"/>
    </source>
</evidence>
<dbReference type="PANTHER" id="PTHR10801:SF0">
    <property type="entry name" value="DELTA(24)-STEROL REDUCTASE"/>
    <property type="match status" value="1"/>
</dbReference>
<dbReference type="GO" id="GO:0050614">
    <property type="term" value="F:Delta24-sterol reductase activity"/>
    <property type="evidence" value="ECO:0007669"/>
    <property type="project" value="UniProtKB-EC"/>
</dbReference>
<dbReference type="SUPFAM" id="SSF56176">
    <property type="entry name" value="FAD-binding/transporter-associated domain-like"/>
    <property type="match status" value="1"/>
</dbReference>
<name>A0A2V3IS20_9FLOR</name>
<dbReference type="InterPro" id="IPR016166">
    <property type="entry name" value="FAD-bd_PCMH"/>
</dbReference>
<dbReference type="STRING" id="448386.A0A2V3IS20"/>
<keyword evidence="5" id="KW-0560">Oxidoreductase</keyword>
<feature type="transmembrane region" description="Helical" evidence="7">
    <location>
        <begin position="51"/>
        <end position="68"/>
    </location>
</feature>
<evidence type="ECO:0000256" key="7">
    <source>
        <dbReference type="SAM" id="Phobius"/>
    </source>
</evidence>